<keyword evidence="1" id="KW-0472">Membrane</keyword>
<evidence type="ECO:0000313" key="2">
    <source>
        <dbReference type="EMBL" id="MBR7839523.1"/>
    </source>
</evidence>
<proteinExistence type="predicted"/>
<feature type="transmembrane region" description="Helical" evidence="1">
    <location>
        <begin position="73"/>
        <end position="96"/>
    </location>
</feature>
<name>A0A941EZI8_9ACTN</name>
<evidence type="ECO:0000313" key="3">
    <source>
        <dbReference type="Proteomes" id="UP000675781"/>
    </source>
</evidence>
<dbReference type="RefSeq" id="WP_212533954.1">
    <property type="nucleotide sequence ID" value="NZ_JAGSOG010000474.1"/>
</dbReference>
<protein>
    <submittedName>
        <fullName evidence="2">Uncharacterized protein</fullName>
    </submittedName>
</protein>
<dbReference type="AlphaFoldDB" id="A0A941EZI8"/>
<comment type="caution">
    <text evidence="2">The sequence shown here is derived from an EMBL/GenBank/DDBJ whole genome shotgun (WGS) entry which is preliminary data.</text>
</comment>
<accession>A0A941EZI8</accession>
<keyword evidence="1" id="KW-0812">Transmembrane</keyword>
<keyword evidence="1" id="KW-1133">Transmembrane helix</keyword>
<evidence type="ECO:0000256" key="1">
    <source>
        <dbReference type="SAM" id="Phobius"/>
    </source>
</evidence>
<organism evidence="2 3">
    <name type="scientific">Actinospica durhamensis</name>
    <dbReference type="NCBI Taxonomy" id="1508375"/>
    <lineage>
        <taxon>Bacteria</taxon>
        <taxon>Bacillati</taxon>
        <taxon>Actinomycetota</taxon>
        <taxon>Actinomycetes</taxon>
        <taxon>Catenulisporales</taxon>
        <taxon>Actinospicaceae</taxon>
        <taxon>Actinospica</taxon>
    </lineage>
</organism>
<reference evidence="2" key="1">
    <citation type="submission" date="2021-04" db="EMBL/GenBank/DDBJ databases">
        <title>Genome based classification of Actinospica acidithermotolerans sp. nov., an actinobacterium isolated from an Indonesian hot spring.</title>
        <authorList>
            <person name="Kusuma A.B."/>
            <person name="Putra K.E."/>
            <person name="Nafisah S."/>
            <person name="Loh J."/>
            <person name="Nouioui I."/>
            <person name="Goodfellow M."/>
        </authorList>
    </citation>
    <scope>NUCLEOTIDE SEQUENCE</scope>
    <source>
        <strain evidence="2">CSCA 57</strain>
    </source>
</reference>
<sequence length="97" mass="11015">MSVAALVRCAVYLLFSVLCSRWGACVRSVDPAGRLSGPGAGFYWDIRGFATETRRRFEERRFDGALHRKLPSWAYRAFGIWCFVFGIGQFLFAALVR</sequence>
<dbReference type="EMBL" id="JAGSOG010000474">
    <property type="protein sequence ID" value="MBR7839523.1"/>
    <property type="molecule type" value="Genomic_DNA"/>
</dbReference>
<keyword evidence="3" id="KW-1185">Reference proteome</keyword>
<dbReference type="Proteomes" id="UP000675781">
    <property type="component" value="Unassembled WGS sequence"/>
</dbReference>
<gene>
    <name evidence="2" type="ORF">KDL01_40080</name>
</gene>